<accession>A0ABD6B3Z2</accession>
<dbReference type="AlphaFoldDB" id="A0ABD6B3Z2"/>
<dbReference type="InterPro" id="IPR011009">
    <property type="entry name" value="Kinase-like_dom_sf"/>
</dbReference>
<keyword evidence="2" id="KW-1185">Reference proteome</keyword>
<proteinExistence type="predicted"/>
<gene>
    <name evidence="1" type="ORF">ACFR9S_05240</name>
</gene>
<dbReference type="Proteomes" id="UP001597111">
    <property type="component" value="Unassembled WGS sequence"/>
</dbReference>
<comment type="caution">
    <text evidence="1">The sequence shown here is derived from an EMBL/GenBank/DDBJ whole genome shotgun (WGS) entry which is preliminary data.</text>
</comment>
<protein>
    <recommendedName>
        <fullName evidence="3">Phosphotransferase enzyme family protein</fullName>
    </recommendedName>
</protein>
<organism evidence="1 2">
    <name type="scientific">Halolamina salina</name>
    <dbReference type="NCBI Taxonomy" id="1220023"/>
    <lineage>
        <taxon>Archaea</taxon>
        <taxon>Methanobacteriati</taxon>
        <taxon>Methanobacteriota</taxon>
        <taxon>Stenosarchaea group</taxon>
        <taxon>Halobacteria</taxon>
        <taxon>Halobacteriales</taxon>
        <taxon>Haloferacaceae</taxon>
    </lineage>
</organism>
<evidence type="ECO:0000313" key="2">
    <source>
        <dbReference type="Proteomes" id="UP001597111"/>
    </source>
</evidence>
<feature type="non-terminal residue" evidence="1">
    <location>
        <position position="1"/>
    </location>
</feature>
<evidence type="ECO:0008006" key="3">
    <source>
        <dbReference type="Google" id="ProtNLM"/>
    </source>
</evidence>
<sequence>DPTVPPIESEPCWSDTLLALLDDRRRLLDGVGYGDLARAVINWVRANRDLFDAAGDAVLCHGNYFGEHVALGSDAERVHVAVGSGGDGEHMATDDGNVTAVIDFEHALAAPAEWDYLRTALPVFGPGADHDVPERVFREAYESVRPLPARFERRREALVLCISLSYLRSLHLQRGDQDPDHAVARRGHRLAASIRERLAALRDESPRRTDA</sequence>
<dbReference type="EMBL" id="JBHUDH010000042">
    <property type="protein sequence ID" value="MFD1525711.1"/>
    <property type="molecule type" value="Genomic_DNA"/>
</dbReference>
<reference evidence="1 2" key="1">
    <citation type="journal article" date="2019" name="Int. J. Syst. Evol. Microbiol.">
        <title>The Global Catalogue of Microorganisms (GCM) 10K type strain sequencing project: providing services to taxonomists for standard genome sequencing and annotation.</title>
        <authorList>
            <consortium name="The Broad Institute Genomics Platform"/>
            <consortium name="The Broad Institute Genome Sequencing Center for Infectious Disease"/>
            <person name="Wu L."/>
            <person name="Ma J."/>
        </authorList>
    </citation>
    <scope>NUCLEOTIDE SEQUENCE [LARGE SCALE GENOMIC DNA]</scope>
    <source>
        <strain evidence="1 2">CGMCC 1.12285</strain>
    </source>
</reference>
<evidence type="ECO:0000313" key="1">
    <source>
        <dbReference type="EMBL" id="MFD1525711.1"/>
    </source>
</evidence>
<dbReference type="SUPFAM" id="SSF56112">
    <property type="entry name" value="Protein kinase-like (PK-like)"/>
    <property type="match status" value="1"/>
</dbReference>
<name>A0ABD6B3Z2_9EURY</name>